<evidence type="ECO:0000259" key="2">
    <source>
        <dbReference type="Pfam" id="PF09557"/>
    </source>
</evidence>
<reference evidence="3 4" key="1">
    <citation type="submission" date="2020-03" db="EMBL/GenBank/DDBJ databases">
        <title>Genome sequence of strain Massilia sp. TW-1.</title>
        <authorList>
            <person name="Chaudhary D.K."/>
        </authorList>
    </citation>
    <scope>NUCLEOTIDE SEQUENCE [LARGE SCALE GENOMIC DNA]</scope>
    <source>
        <strain evidence="3 4">TW-1</strain>
    </source>
</reference>
<dbReference type="EMBL" id="JAAQOM010000001">
    <property type="protein sequence ID" value="NIA52060.1"/>
    <property type="molecule type" value="Genomic_DNA"/>
</dbReference>
<organism evidence="3 4">
    <name type="scientific">Telluria antibiotica</name>
    <dbReference type="NCBI Taxonomy" id="2717319"/>
    <lineage>
        <taxon>Bacteria</taxon>
        <taxon>Pseudomonadati</taxon>
        <taxon>Pseudomonadota</taxon>
        <taxon>Betaproteobacteria</taxon>
        <taxon>Burkholderiales</taxon>
        <taxon>Oxalobacteraceae</taxon>
        <taxon>Telluria group</taxon>
        <taxon>Telluria</taxon>
    </lineage>
</organism>
<proteinExistence type="predicted"/>
<evidence type="ECO:0000313" key="3">
    <source>
        <dbReference type="EMBL" id="NIA52060.1"/>
    </source>
</evidence>
<feature type="region of interest" description="Disordered" evidence="1">
    <location>
        <begin position="1"/>
        <end position="37"/>
    </location>
</feature>
<accession>A0ABX0P6Z0</accession>
<keyword evidence="4" id="KW-1185">Reference proteome</keyword>
<evidence type="ECO:0000256" key="1">
    <source>
        <dbReference type="SAM" id="MobiDB-lite"/>
    </source>
</evidence>
<name>A0ABX0P6Z0_9BURK</name>
<dbReference type="InterPro" id="IPR019060">
    <property type="entry name" value="DUF2382"/>
</dbReference>
<feature type="domain" description="DUF2382" evidence="2">
    <location>
        <begin position="53"/>
        <end position="157"/>
    </location>
</feature>
<evidence type="ECO:0000313" key="4">
    <source>
        <dbReference type="Proteomes" id="UP000716322"/>
    </source>
</evidence>
<sequence length="169" mass="19444">MVRGCAAGWSTLASPTSRPRRRTVSLDPAKPEEEQQERQELLRVPVVREEAWVEKRIVDTGRGVRIHKTVAEHPCQIDESLARDDVQVRHVAVDRIVPLDQAPATRYEGDTLVVPILEEVLVVERRLRIKEELHITRTRREERHVDTVVLRAEQVSVERFDEHGDTPST</sequence>
<dbReference type="Pfam" id="PF09557">
    <property type="entry name" value="DUF2382"/>
    <property type="match status" value="1"/>
</dbReference>
<dbReference type="Proteomes" id="UP000716322">
    <property type="component" value="Unassembled WGS sequence"/>
</dbReference>
<gene>
    <name evidence="3" type="ORF">HAV22_00145</name>
</gene>
<protein>
    <submittedName>
        <fullName evidence="3">DUF2382 domain-containing protein</fullName>
    </submittedName>
</protein>
<comment type="caution">
    <text evidence="3">The sequence shown here is derived from an EMBL/GenBank/DDBJ whole genome shotgun (WGS) entry which is preliminary data.</text>
</comment>